<reference evidence="3" key="1">
    <citation type="submission" date="2024-02" db="EMBL/GenBank/DDBJ databases">
        <authorList>
            <consortium name="ELIXIR-Norway"/>
            <consortium name="Elixir Norway"/>
        </authorList>
    </citation>
    <scope>NUCLEOTIDE SEQUENCE</scope>
</reference>
<dbReference type="EMBL" id="OZ019902">
    <property type="protein sequence ID" value="CAK9194312.1"/>
    <property type="molecule type" value="Genomic_DNA"/>
</dbReference>
<protein>
    <recommendedName>
        <fullName evidence="2">Protein kinase domain-containing protein</fullName>
    </recommendedName>
</protein>
<name>A0ABP0TEY6_9BRYO</name>
<keyword evidence="1" id="KW-0472">Membrane</keyword>
<dbReference type="Pfam" id="PF01476">
    <property type="entry name" value="LysM"/>
    <property type="match status" value="1"/>
</dbReference>
<evidence type="ECO:0000256" key="1">
    <source>
        <dbReference type="SAM" id="Phobius"/>
    </source>
</evidence>
<dbReference type="Pfam" id="PF23472">
    <property type="entry name" value="LysM2_CERK1_LYK3_4_5"/>
    <property type="match status" value="1"/>
</dbReference>
<dbReference type="PROSITE" id="PS00108">
    <property type="entry name" value="PROTEIN_KINASE_ST"/>
    <property type="match status" value="1"/>
</dbReference>
<feature type="transmembrane region" description="Helical" evidence="1">
    <location>
        <begin position="248"/>
        <end position="274"/>
    </location>
</feature>
<dbReference type="Pfam" id="PF07714">
    <property type="entry name" value="PK_Tyr_Ser-Thr"/>
    <property type="match status" value="1"/>
</dbReference>
<dbReference type="PANTHER" id="PTHR45927">
    <property type="entry name" value="LYSM-DOMAIN RECEPTOR-LIKE KINASE-RELATED"/>
    <property type="match status" value="1"/>
</dbReference>
<dbReference type="InterPro" id="IPR011009">
    <property type="entry name" value="Kinase-like_dom_sf"/>
</dbReference>
<dbReference type="SUPFAM" id="SSF56112">
    <property type="entry name" value="Protein kinase-like (PK-like)"/>
    <property type="match status" value="1"/>
</dbReference>
<sequence length="661" mass="70967">MMMMMMGHGANAQQAYDNVNGYTCAAQSPSCTSYALYRTQGSGENLTYVSGLFNTTAEAIANVSSSTGGLNLTANSTASLPAGTPLFIPLACNCVRRSYQGNVSRTYEATVIWTIVEGNTFFLIANNTYEGLTTYEAIEAANPTQVATDLALHSHSTIPLRCACPSTRQVGTRFLLSFAVFPQESSLRVLSSYFNVSVADLEAANEINATTTLQPFSTLLVPLLSPPSLPPSSSSSSSSGNGTSNKNLYVGVGIGLGIGLVVASLIGICLVLLCRRKMKKMMMMDSDAHGGGATTTSSSLLLAPDVAPKTAQSDTIKEYDGGFQDVLLAEMSDVVGSDKPLVFSYEELRDATKDFSDAQRIQGSVFLGQLRGTLVAIKQMKGNMTQELKILTQVHHGNLVKLVGMCLSSEHLYLVYEYAENGSLSDCLHKEADPTSNFSRSVPFLPWTTRVQIALDVASGLDYIHNYTNPSFVHKDVKSSNILLDGNFRAKVANFGMAKSADGSAAGPMLTRHIVGTQGYMAPEYLEHGLVTPKADVFAFGVVLLEILSGQEAIIRPGEGDVGQWKERVLSSQVGEILEGDNYKENLQAWMDPLLQNGYPLDTACSVAQLAKTCVDSDPALRPNMKDITYALSKMLASSLEWESSAIFGGRDMKGVSIEAR</sequence>
<keyword evidence="1" id="KW-0812">Transmembrane</keyword>
<dbReference type="PROSITE" id="PS50011">
    <property type="entry name" value="PROTEIN_KINASE_DOM"/>
    <property type="match status" value="1"/>
</dbReference>
<accession>A0ABP0TEY6</accession>
<dbReference type="Proteomes" id="UP001497512">
    <property type="component" value="Chromosome 10"/>
</dbReference>
<keyword evidence="1" id="KW-1133">Transmembrane helix</keyword>
<dbReference type="Gene3D" id="3.30.200.20">
    <property type="entry name" value="Phosphorylase Kinase, domain 1"/>
    <property type="match status" value="1"/>
</dbReference>
<dbReference type="InterPro" id="IPR018392">
    <property type="entry name" value="LysM"/>
</dbReference>
<dbReference type="SMART" id="SM00220">
    <property type="entry name" value="S_TKc"/>
    <property type="match status" value="1"/>
</dbReference>
<evidence type="ECO:0000313" key="4">
    <source>
        <dbReference type="Proteomes" id="UP001497512"/>
    </source>
</evidence>
<organism evidence="3 4">
    <name type="scientific">Sphagnum troendelagicum</name>
    <dbReference type="NCBI Taxonomy" id="128251"/>
    <lineage>
        <taxon>Eukaryota</taxon>
        <taxon>Viridiplantae</taxon>
        <taxon>Streptophyta</taxon>
        <taxon>Embryophyta</taxon>
        <taxon>Bryophyta</taxon>
        <taxon>Sphagnophytina</taxon>
        <taxon>Sphagnopsida</taxon>
        <taxon>Sphagnales</taxon>
        <taxon>Sphagnaceae</taxon>
        <taxon>Sphagnum</taxon>
    </lineage>
</organism>
<keyword evidence="4" id="KW-1185">Reference proteome</keyword>
<proteinExistence type="predicted"/>
<evidence type="ECO:0000313" key="3">
    <source>
        <dbReference type="EMBL" id="CAK9194312.1"/>
    </source>
</evidence>
<dbReference type="InterPro" id="IPR052611">
    <property type="entry name" value="Plant_RLK_LysM"/>
</dbReference>
<dbReference type="InterPro" id="IPR056562">
    <property type="entry name" value="LysM2_CERK1_LYK3_4_5"/>
</dbReference>
<dbReference type="PANTHER" id="PTHR45927:SF6">
    <property type="entry name" value="PROTEIN LYK5"/>
    <property type="match status" value="1"/>
</dbReference>
<dbReference type="InterPro" id="IPR001245">
    <property type="entry name" value="Ser-Thr/Tyr_kinase_cat_dom"/>
</dbReference>
<dbReference type="Gene3D" id="1.10.510.10">
    <property type="entry name" value="Transferase(Phosphotransferase) domain 1"/>
    <property type="match status" value="1"/>
</dbReference>
<gene>
    <name evidence="3" type="ORF">CSSPTR1EN2_LOCUS2463</name>
</gene>
<feature type="domain" description="Protein kinase" evidence="2">
    <location>
        <begin position="312"/>
        <end position="636"/>
    </location>
</feature>
<dbReference type="InterPro" id="IPR000719">
    <property type="entry name" value="Prot_kinase_dom"/>
</dbReference>
<dbReference type="InterPro" id="IPR008271">
    <property type="entry name" value="Ser/Thr_kinase_AS"/>
</dbReference>
<evidence type="ECO:0000259" key="2">
    <source>
        <dbReference type="PROSITE" id="PS50011"/>
    </source>
</evidence>